<dbReference type="EMBL" id="AZMM01017253">
    <property type="protein sequence ID" value="ETJ26749.1"/>
    <property type="molecule type" value="Genomic_DNA"/>
</dbReference>
<organism evidence="1">
    <name type="scientific">human gut metagenome</name>
    <dbReference type="NCBI Taxonomy" id="408170"/>
    <lineage>
        <taxon>unclassified sequences</taxon>
        <taxon>metagenomes</taxon>
        <taxon>organismal metagenomes</taxon>
    </lineage>
</organism>
<protein>
    <submittedName>
        <fullName evidence="1">IgA FC receptor</fullName>
    </submittedName>
</protein>
<proteinExistence type="predicted"/>
<sequence length="54" mass="6288">KIKLNFLDLLTKYNPSVVGTRIIHNYKNDVENHKIVEITIKNLKPNESQTVTPR</sequence>
<comment type="caution">
    <text evidence="1">The sequence shown here is derived from an EMBL/GenBank/DDBJ whole genome shotgun (WGS) entry which is preliminary data.</text>
</comment>
<evidence type="ECO:0000313" key="1">
    <source>
        <dbReference type="EMBL" id="ETJ26749.1"/>
    </source>
</evidence>
<dbReference type="AlphaFoldDB" id="W1XD77"/>
<feature type="non-terminal residue" evidence="1">
    <location>
        <position position="1"/>
    </location>
</feature>
<accession>W1XD77</accession>
<reference evidence="1" key="1">
    <citation type="submission" date="2013-12" db="EMBL/GenBank/DDBJ databases">
        <title>A Varibaculum cambriense genome reconstructed from a premature infant gut community with otherwise low bacterial novelty that shifts toward anaerobic metabolism during the third week of life.</title>
        <authorList>
            <person name="Brown C.T."/>
            <person name="Sharon I."/>
            <person name="Thomas B.C."/>
            <person name="Castelle C.J."/>
            <person name="Morowitz M.J."/>
            <person name="Banfield J.F."/>
        </authorList>
    </citation>
    <scope>NUCLEOTIDE SEQUENCE</scope>
</reference>
<keyword evidence="1" id="KW-0675">Receptor</keyword>
<name>W1XD77_9ZZZZ</name>
<gene>
    <name evidence="1" type="ORF">Q604_UNBC17253G0001</name>
</gene>